<keyword evidence="3" id="KW-1185">Reference proteome</keyword>
<sequence>MALATTLPFERDRSYFWDFVTFLCEKRLFRVPKYRFLADSEAFASKYGLNTDTDTGSDPEYAALYPKRVEGKLCLKQSEWISVLKLSTAWHFNEFRKRAITALSTEFKLGRPVDKVALGLEYNVSLWLKDGYFELVTRKEVMTVDDAGRIRWQSAIKLYAIRDAWNTTMVKNEDVLKRTIHEHFEDDLQAMYNVERLHLTAQEKEEAKRLKQPETKEFAQRAEEPLRIQQAPSSGSAAPHKATQAQPSVQGT</sequence>
<name>A0A4Q2DNP5_9AGAR</name>
<dbReference type="OrthoDB" id="3199068at2759"/>
<feature type="region of interest" description="Disordered" evidence="1">
    <location>
        <begin position="204"/>
        <end position="252"/>
    </location>
</feature>
<evidence type="ECO:0000313" key="2">
    <source>
        <dbReference type="EMBL" id="RXW20425.1"/>
    </source>
</evidence>
<accession>A0A4Q2DNP5</accession>
<evidence type="ECO:0000313" key="3">
    <source>
        <dbReference type="Proteomes" id="UP000290288"/>
    </source>
</evidence>
<dbReference type="Proteomes" id="UP000290288">
    <property type="component" value="Unassembled WGS sequence"/>
</dbReference>
<gene>
    <name evidence="2" type="ORF">EST38_g5410</name>
</gene>
<feature type="non-terminal residue" evidence="2">
    <location>
        <position position="252"/>
    </location>
</feature>
<feature type="compositionally biased region" description="Polar residues" evidence="1">
    <location>
        <begin position="243"/>
        <end position="252"/>
    </location>
</feature>
<feature type="compositionally biased region" description="Basic and acidic residues" evidence="1">
    <location>
        <begin position="204"/>
        <end position="226"/>
    </location>
</feature>
<reference evidence="2 3" key="1">
    <citation type="submission" date="2019-01" db="EMBL/GenBank/DDBJ databases">
        <title>Draft genome sequence of Psathyrella aberdarensis IHI B618.</title>
        <authorList>
            <person name="Buettner E."/>
            <person name="Kellner H."/>
        </authorList>
    </citation>
    <scope>NUCLEOTIDE SEQUENCE [LARGE SCALE GENOMIC DNA]</scope>
    <source>
        <strain evidence="2 3">IHI B618</strain>
    </source>
</reference>
<protein>
    <submittedName>
        <fullName evidence="2">Uncharacterized protein</fullName>
    </submittedName>
</protein>
<evidence type="ECO:0000256" key="1">
    <source>
        <dbReference type="SAM" id="MobiDB-lite"/>
    </source>
</evidence>
<organism evidence="2 3">
    <name type="scientific">Candolleomyces aberdarensis</name>
    <dbReference type="NCBI Taxonomy" id="2316362"/>
    <lineage>
        <taxon>Eukaryota</taxon>
        <taxon>Fungi</taxon>
        <taxon>Dikarya</taxon>
        <taxon>Basidiomycota</taxon>
        <taxon>Agaricomycotina</taxon>
        <taxon>Agaricomycetes</taxon>
        <taxon>Agaricomycetidae</taxon>
        <taxon>Agaricales</taxon>
        <taxon>Agaricineae</taxon>
        <taxon>Psathyrellaceae</taxon>
        <taxon>Candolleomyces</taxon>
    </lineage>
</organism>
<proteinExistence type="predicted"/>
<comment type="caution">
    <text evidence="2">The sequence shown here is derived from an EMBL/GenBank/DDBJ whole genome shotgun (WGS) entry which is preliminary data.</text>
</comment>
<dbReference type="AlphaFoldDB" id="A0A4Q2DNP5"/>
<dbReference type="EMBL" id="SDEE01000149">
    <property type="protein sequence ID" value="RXW20425.1"/>
    <property type="molecule type" value="Genomic_DNA"/>
</dbReference>
<dbReference type="STRING" id="2316362.A0A4Q2DNP5"/>